<reference evidence="3" key="1">
    <citation type="journal article" date="2022" name="Int. J. Syst. Evol. Microbiol.">
        <title>Anaeromyxobacter oryzae sp. nov., Anaeromyxobacter diazotrophicus sp. nov. and Anaeromyxobacter paludicola sp. nov., isolated from paddy soils.</title>
        <authorList>
            <person name="Itoh H."/>
            <person name="Xu Z."/>
            <person name="Mise K."/>
            <person name="Masuda Y."/>
            <person name="Ushijima N."/>
            <person name="Hayakawa C."/>
            <person name="Shiratori Y."/>
            <person name="Senoo K."/>
        </authorList>
    </citation>
    <scope>NUCLEOTIDE SEQUENCE [LARGE SCALE GENOMIC DNA]</scope>
    <source>
        <strain evidence="3">Red630</strain>
    </source>
</reference>
<accession>A0ABN6N723</accession>
<sequence length="60" mass="6846">MLDAFIIEEIKRRHPEQHREERPSIELPVPEPPARSPNRSNDDREGPGGDRGVVIIDYSA</sequence>
<evidence type="ECO:0000313" key="3">
    <source>
        <dbReference type="Proteomes" id="UP001162734"/>
    </source>
</evidence>
<proteinExistence type="predicted"/>
<protein>
    <submittedName>
        <fullName evidence="2">Uncharacterized protein</fullName>
    </submittedName>
</protein>
<dbReference type="Proteomes" id="UP001162734">
    <property type="component" value="Chromosome"/>
</dbReference>
<organism evidence="2 3">
    <name type="scientific">Anaeromyxobacter paludicola</name>
    <dbReference type="NCBI Taxonomy" id="2918171"/>
    <lineage>
        <taxon>Bacteria</taxon>
        <taxon>Pseudomonadati</taxon>
        <taxon>Myxococcota</taxon>
        <taxon>Myxococcia</taxon>
        <taxon>Myxococcales</taxon>
        <taxon>Cystobacterineae</taxon>
        <taxon>Anaeromyxobacteraceae</taxon>
        <taxon>Anaeromyxobacter</taxon>
    </lineage>
</organism>
<evidence type="ECO:0000313" key="2">
    <source>
        <dbReference type="EMBL" id="BDG07717.1"/>
    </source>
</evidence>
<feature type="region of interest" description="Disordered" evidence="1">
    <location>
        <begin position="1"/>
        <end position="60"/>
    </location>
</feature>
<dbReference type="RefSeq" id="WP_248344590.1">
    <property type="nucleotide sequence ID" value="NZ_AP025592.1"/>
</dbReference>
<dbReference type="EMBL" id="AP025592">
    <property type="protein sequence ID" value="BDG07717.1"/>
    <property type="molecule type" value="Genomic_DNA"/>
</dbReference>
<evidence type="ECO:0000256" key="1">
    <source>
        <dbReference type="SAM" id="MobiDB-lite"/>
    </source>
</evidence>
<keyword evidence="3" id="KW-1185">Reference proteome</keyword>
<name>A0ABN6N723_9BACT</name>
<gene>
    <name evidence="2" type="ORF">AMPC_08300</name>
</gene>